<evidence type="ECO:0000313" key="2">
    <source>
        <dbReference type="EMBL" id="QHU14925.1"/>
    </source>
</evidence>
<proteinExistence type="predicted"/>
<evidence type="ECO:0008006" key="3">
    <source>
        <dbReference type="Google" id="ProtNLM"/>
    </source>
</evidence>
<evidence type="ECO:0000256" key="1">
    <source>
        <dbReference type="SAM" id="Coils"/>
    </source>
</evidence>
<organism evidence="2">
    <name type="scientific">viral metagenome</name>
    <dbReference type="NCBI Taxonomy" id="1070528"/>
    <lineage>
        <taxon>unclassified sequences</taxon>
        <taxon>metagenomes</taxon>
        <taxon>organismal metagenomes</taxon>
    </lineage>
</organism>
<dbReference type="AlphaFoldDB" id="A0A6C0KA47"/>
<dbReference type="Gene3D" id="3.30.160.60">
    <property type="entry name" value="Classic Zinc Finger"/>
    <property type="match status" value="1"/>
</dbReference>
<accession>A0A6C0KA47</accession>
<name>A0A6C0KA47_9ZZZZ</name>
<feature type="coiled-coil region" evidence="1">
    <location>
        <begin position="121"/>
        <end position="153"/>
    </location>
</feature>
<keyword evidence="1" id="KW-0175">Coiled coil</keyword>
<dbReference type="EMBL" id="MN740847">
    <property type="protein sequence ID" value="QHU14925.1"/>
    <property type="molecule type" value="Genomic_DNA"/>
</dbReference>
<reference evidence="2" key="1">
    <citation type="journal article" date="2020" name="Nature">
        <title>Giant virus diversity and host interactions through global metagenomics.</title>
        <authorList>
            <person name="Schulz F."/>
            <person name="Roux S."/>
            <person name="Paez-Espino D."/>
            <person name="Jungbluth S."/>
            <person name="Walsh D.A."/>
            <person name="Denef V.J."/>
            <person name="McMahon K.D."/>
            <person name="Konstantinidis K.T."/>
            <person name="Eloe-Fadrosh E.A."/>
            <person name="Kyrpides N.C."/>
            <person name="Woyke T."/>
        </authorList>
    </citation>
    <scope>NUCLEOTIDE SEQUENCE</scope>
    <source>
        <strain evidence="2">GVMAG-S-1102244-55</strain>
    </source>
</reference>
<protein>
    <recommendedName>
        <fullName evidence="3">C2H2-type domain-containing protein</fullName>
    </recommendedName>
</protein>
<sequence length="348" mass="40723">MKKTQKTQKKRLTGEKKVKYCCKICDYSTSNKTDYNRHLKTQKHKNKIFTGNPILEKTLFSQKTQKVEYFSCECGKKFKSKSGLWKHNKKCKKPSQSGVFSVSKVSKKSFQNFQKFPDDKEEDIDKKLKQIQLENEILKQQKLKKEIEQMDKNVQNPKNGPQGCANYVQFGDGGNQTYNNNNISINMYLNENCKNAMSLEDFMQNIKISLQDLDYTTKNGYMAGISNILMSQLGDIAPNERPIHCSDQKRLQFYVKEDDTWKKDQNNQKINSSINKIKIKQYDKIDKWMEENPNWQNDSALVDEYQHMVDKIAGPSEQKEKMKLSKKIQKELAKATNIKDEIQKMKNK</sequence>